<reference evidence="2 3" key="1">
    <citation type="submission" date="2016-02" db="EMBL/GenBank/DDBJ databases">
        <title>Comparative genomic and transcriptomic foundation for Pichia pastoris.</title>
        <authorList>
            <person name="Love K.R."/>
            <person name="Shah K.A."/>
            <person name="Whittaker C.A."/>
            <person name="Wu J."/>
            <person name="Bartlett M.C."/>
            <person name="Ma D."/>
            <person name="Leeson R.L."/>
            <person name="Priest M."/>
            <person name="Young S.K."/>
            <person name="Love J.C."/>
        </authorList>
    </citation>
    <scope>NUCLEOTIDE SEQUENCE [LARGE SCALE GENOMIC DNA]</scope>
    <source>
        <strain evidence="2 3">ATCC 28485</strain>
    </source>
</reference>
<keyword evidence="3" id="KW-1185">Reference proteome</keyword>
<name>A0A1B2JC87_PICPA</name>
<dbReference type="EMBL" id="CP014585">
    <property type="protein sequence ID" value="ANZ75656.1"/>
    <property type="molecule type" value="Genomic_DNA"/>
</dbReference>
<protein>
    <submittedName>
        <fullName evidence="2">BA75_02089T0</fullName>
    </submittedName>
</protein>
<dbReference type="Proteomes" id="UP000094565">
    <property type="component" value="Chromosome 2"/>
</dbReference>
<proteinExistence type="predicted"/>
<dbReference type="AlphaFoldDB" id="A0A1B2JC87"/>
<evidence type="ECO:0000313" key="2">
    <source>
        <dbReference type="EMBL" id="ANZ75656.1"/>
    </source>
</evidence>
<accession>A0A1B2JC87</accession>
<feature type="coiled-coil region" evidence="1">
    <location>
        <begin position="212"/>
        <end position="267"/>
    </location>
</feature>
<gene>
    <name evidence="2" type="ORF">ATY40_BA7502089</name>
</gene>
<evidence type="ECO:0000313" key="3">
    <source>
        <dbReference type="Proteomes" id="UP000094565"/>
    </source>
</evidence>
<dbReference type="OrthoDB" id="10296971at2759"/>
<sequence length="446" mass="50549">MDTQSLYSSQHLPEDYDEGYSAFATNIDAYDDSRSALSSAGLKTTSLANLSRKQGKRKYGPLKSHRASSMMGLNNHLGSMSQESLHPPSYPQMKRHSPNGGMYYNSNNSLTGSQHFIQPFHGNKQNMGLQADPMGQAPQFYQQHANFYQNAAPTVHYQHQQSPVRTSENYSYETRRDEGPITPESLDADTDGKLDIGDFELNEIATQESQLAESLQLKLDESTKEIDLLKQKVRDLQNKLDSKTSLLDSKEESLKSLEMTIASERLQYTSKINTLQSQLKQRAEAPSKPDDIDKQLEEKISETAKLNSNLAHIQETYTNDTNNLKSFISSILLNESPEAAFLSLTDNNKELLQDIYNKHTNNKDNDVLDLFREQLRYLREHVECQTEAKELIKGIYHQNLSAERELLKQMTFKTTIHSPDITSSGLHRHLNYHFVPIVPSSIVGDS</sequence>
<evidence type="ECO:0000256" key="1">
    <source>
        <dbReference type="SAM" id="Coils"/>
    </source>
</evidence>
<organism evidence="2 3">
    <name type="scientific">Komagataella pastoris</name>
    <name type="common">Yeast</name>
    <name type="synonym">Pichia pastoris</name>
    <dbReference type="NCBI Taxonomy" id="4922"/>
    <lineage>
        <taxon>Eukaryota</taxon>
        <taxon>Fungi</taxon>
        <taxon>Dikarya</taxon>
        <taxon>Ascomycota</taxon>
        <taxon>Saccharomycotina</taxon>
        <taxon>Pichiomycetes</taxon>
        <taxon>Pichiales</taxon>
        <taxon>Pichiaceae</taxon>
        <taxon>Komagataella</taxon>
    </lineage>
</organism>
<keyword evidence="1" id="KW-0175">Coiled coil</keyword>